<keyword evidence="3" id="KW-1185">Reference proteome</keyword>
<keyword evidence="1" id="KW-0472">Membrane</keyword>
<feature type="transmembrane region" description="Helical" evidence="1">
    <location>
        <begin position="229"/>
        <end position="247"/>
    </location>
</feature>
<accession>H3NIM2</accession>
<sequence>MNPQSKKWTDYLAMAGWIGQLFLLAWFSLGFTGGDPSLVHRLSPQAWLLYLVWGLALWQGIPVAIPWLRKNQAFKTHYQQFLAPELGRFYLFQVVLFLSWIYDIHLSMMVFALLNGQLLVRLVQVISLKPILRTNPWFLKFPIGALTSSVLVLALWAFYDYCIRIGLGHYPVLAVTIAGIVLMVLAGGVFYLYVKYGNPALVPPLLVYLVALLCHHWPRLSFQAQDPIIFYIVLVLLVVLTSLYGRYSYLQWKQAADHKED</sequence>
<protein>
    <submittedName>
        <fullName evidence="2">Uncharacterized protein</fullName>
    </submittedName>
</protein>
<feature type="transmembrane region" description="Helical" evidence="1">
    <location>
        <begin position="170"/>
        <end position="194"/>
    </location>
</feature>
<name>H3NIM2_9LACT</name>
<evidence type="ECO:0000256" key="1">
    <source>
        <dbReference type="SAM" id="Phobius"/>
    </source>
</evidence>
<dbReference type="STRING" id="883113.HMPREF9708_00711"/>
<evidence type="ECO:0000313" key="3">
    <source>
        <dbReference type="Proteomes" id="UP000006190"/>
    </source>
</evidence>
<organism evidence="2 3">
    <name type="scientific">Facklamia languida CCUG 37842</name>
    <dbReference type="NCBI Taxonomy" id="883113"/>
    <lineage>
        <taxon>Bacteria</taxon>
        <taxon>Bacillati</taxon>
        <taxon>Bacillota</taxon>
        <taxon>Bacilli</taxon>
        <taxon>Lactobacillales</taxon>
        <taxon>Aerococcaceae</taxon>
        <taxon>Facklamia</taxon>
    </lineage>
</organism>
<feature type="transmembrane region" description="Helical" evidence="1">
    <location>
        <begin position="89"/>
        <end position="114"/>
    </location>
</feature>
<dbReference type="Proteomes" id="UP000006190">
    <property type="component" value="Unassembled WGS sequence"/>
</dbReference>
<feature type="transmembrane region" description="Helical" evidence="1">
    <location>
        <begin position="12"/>
        <end position="34"/>
    </location>
</feature>
<dbReference type="EMBL" id="AGEG01000006">
    <property type="protein sequence ID" value="EHR37532.1"/>
    <property type="molecule type" value="Genomic_DNA"/>
</dbReference>
<reference evidence="2 3" key="1">
    <citation type="submission" date="2012-01" db="EMBL/GenBank/DDBJ databases">
        <title>The Genome Sequence of Facklamia languida CCUG 37842.</title>
        <authorList>
            <consortium name="The Broad Institute Genome Sequencing Platform"/>
            <person name="Earl A."/>
            <person name="Ward D."/>
            <person name="Feldgarden M."/>
            <person name="Gevers D."/>
            <person name="Huys G."/>
            <person name="Young S.K."/>
            <person name="Zeng Q."/>
            <person name="Gargeya S."/>
            <person name="Fitzgerald M."/>
            <person name="Haas B."/>
            <person name="Abouelleil A."/>
            <person name="Alvarado L."/>
            <person name="Arachchi H.M."/>
            <person name="Berlin A."/>
            <person name="Chapman S.B."/>
            <person name="Gearin G."/>
            <person name="Goldberg J."/>
            <person name="Griggs A."/>
            <person name="Gujja S."/>
            <person name="Hansen M."/>
            <person name="Heiman D."/>
            <person name="Howarth C."/>
            <person name="Larimer J."/>
            <person name="Lui A."/>
            <person name="MacDonald P.J.P."/>
            <person name="McCowen C."/>
            <person name="Montmayeur A."/>
            <person name="Murphy C."/>
            <person name="Neiman D."/>
            <person name="Pearson M."/>
            <person name="Priest M."/>
            <person name="Roberts A."/>
            <person name="Saif S."/>
            <person name="Shea T."/>
            <person name="Sisk P."/>
            <person name="Stolte C."/>
            <person name="Sykes S."/>
            <person name="Wortman J."/>
            <person name="Nusbaum C."/>
            <person name="Birren B."/>
        </authorList>
    </citation>
    <scope>NUCLEOTIDE SEQUENCE [LARGE SCALE GENOMIC DNA]</scope>
    <source>
        <strain evidence="2 3">CCUG 37842</strain>
    </source>
</reference>
<feature type="transmembrane region" description="Helical" evidence="1">
    <location>
        <begin position="46"/>
        <end position="68"/>
    </location>
</feature>
<gene>
    <name evidence="2" type="ORF">HMPREF9708_00711</name>
</gene>
<dbReference type="HOGENOM" id="CLU_1064559_0_0_9"/>
<dbReference type="RefSeq" id="WP_006308738.1">
    <property type="nucleotide sequence ID" value="NZ_JH601133.1"/>
</dbReference>
<feature type="transmembrane region" description="Helical" evidence="1">
    <location>
        <begin position="137"/>
        <end position="158"/>
    </location>
</feature>
<evidence type="ECO:0000313" key="2">
    <source>
        <dbReference type="EMBL" id="EHR37532.1"/>
    </source>
</evidence>
<keyword evidence="1" id="KW-1133">Transmembrane helix</keyword>
<comment type="caution">
    <text evidence="2">The sequence shown here is derived from an EMBL/GenBank/DDBJ whole genome shotgun (WGS) entry which is preliminary data.</text>
</comment>
<proteinExistence type="predicted"/>
<dbReference type="AlphaFoldDB" id="H3NIM2"/>
<keyword evidence="1" id="KW-0812">Transmembrane</keyword>
<dbReference type="PATRIC" id="fig|883113.3.peg.712"/>